<feature type="compositionally biased region" description="Basic and acidic residues" evidence="1">
    <location>
        <begin position="74"/>
        <end position="89"/>
    </location>
</feature>
<evidence type="ECO:0000256" key="1">
    <source>
        <dbReference type="SAM" id="MobiDB-lite"/>
    </source>
</evidence>
<keyword evidence="3" id="KW-1185">Reference proteome</keyword>
<sequence length="122" mass="12829">MRPGDDAQLDAQIVLEELHRVGAVGHDPADLGGGQHHGVRSDLAEKRLGPRGVAEIEVCAIAGDHLVLLGGETTHQRRADQAAVARDEDTGTGSQKRADGFLGRAGEISRHGPDSASSRSPW</sequence>
<feature type="region of interest" description="Disordered" evidence="1">
    <location>
        <begin position="74"/>
        <end position="122"/>
    </location>
</feature>
<evidence type="ECO:0000313" key="3">
    <source>
        <dbReference type="Proteomes" id="UP000660675"/>
    </source>
</evidence>
<evidence type="ECO:0000313" key="2">
    <source>
        <dbReference type="EMBL" id="GGV92038.1"/>
    </source>
</evidence>
<gene>
    <name evidence="2" type="ORF">GCM10015535_52090</name>
</gene>
<accession>A0ABQ2W855</accession>
<organism evidence="2 3">
    <name type="scientific">Streptomyces gelaticus</name>
    <dbReference type="NCBI Taxonomy" id="285446"/>
    <lineage>
        <taxon>Bacteria</taxon>
        <taxon>Bacillati</taxon>
        <taxon>Actinomycetota</taxon>
        <taxon>Actinomycetes</taxon>
        <taxon>Kitasatosporales</taxon>
        <taxon>Streptomycetaceae</taxon>
        <taxon>Streptomyces</taxon>
    </lineage>
</organism>
<protein>
    <submittedName>
        <fullName evidence="2">Uncharacterized protein</fullName>
    </submittedName>
</protein>
<reference evidence="3" key="1">
    <citation type="journal article" date="2019" name="Int. J. Syst. Evol. Microbiol.">
        <title>The Global Catalogue of Microorganisms (GCM) 10K type strain sequencing project: providing services to taxonomists for standard genome sequencing and annotation.</title>
        <authorList>
            <consortium name="The Broad Institute Genomics Platform"/>
            <consortium name="The Broad Institute Genome Sequencing Center for Infectious Disease"/>
            <person name="Wu L."/>
            <person name="Ma J."/>
        </authorList>
    </citation>
    <scope>NUCLEOTIDE SEQUENCE [LARGE SCALE GENOMIC DNA]</scope>
    <source>
        <strain evidence="3">JCM 4376</strain>
    </source>
</reference>
<dbReference type="Proteomes" id="UP000660675">
    <property type="component" value="Unassembled WGS sequence"/>
</dbReference>
<comment type="caution">
    <text evidence="2">The sequence shown here is derived from an EMBL/GenBank/DDBJ whole genome shotgun (WGS) entry which is preliminary data.</text>
</comment>
<dbReference type="EMBL" id="BMTF01000020">
    <property type="protein sequence ID" value="GGV92038.1"/>
    <property type="molecule type" value="Genomic_DNA"/>
</dbReference>
<proteinExistence type="predicted"/>
<name>A0ABQ2W855_9ACTN</name>